<dbReference type="Gene3D" id="2.180.10.10">
    <property type="entry name" value="RHS repeat-associated core"/>
    <property type="match status" value="1"/>
</dbReference>
<dbReference type="Pfam" id="PF04068">
    <property type="entry name" value="Fer4_RLI"/>
    <property type="match status" value="1"/>
</dbReference>
<keyword evidence="6" id="KW-0539">Nucleus</keyword>
<feature type="binding site" evidence="6">
    <location>
        <position position="164"/>
    </location>
    <ligand>
        <name>S-adenosyl-L-methionine</name>
        <dbReference type="ChEBI" id="CHEBI:59789"/>
    </ligand>
</feature>
<evidence type="ECO:0000256" key="1">
    <source>
        <dbReference type="ARBA" id="ARBA00022490"/>
    </source>
</evidence>
<dbReference type="EMBL" id="CH981524">
    <property type="protein sequence ID" value="EDK42919.1"/>
    <property type="molecule type" value="Genomic_DNA"/>
</dbReference>
<evidence type="ECO:0000256" key="5">
    <source>
        <dbReference type="ARBA" id="ARBA00022691"/>
    </source>
</evidence>
<dbReference type="HOGENOM" id="CLU_035060_0_0_1"/>
<comment type="catalytic activity">
    <reaction evidence="6">
        <text>an N(1)-methylpseudouridine in rRNA + S-adenosyl-L-methionine = N(1)-methyl-N(3)-[(3S)-3-amino-3-carboxypropyl]pseudouridine in rRNA + S-methyl-5'-thioadenosine + H(+)</text>
        <dbReference type="Rhea" id="RHEA:63296"/>
        <dbReference type="Rhea" id="RHEA-COMP:11634"/>
        <dbReference type="Rhea" id="RHEA-COMP:16310"/>
        <dbReference type="ChEBI" id="CHEBI:15378"/>
        <dbReference type="ChEBI" id="CHEBI:17509"/>
        <dbReference type="ChEBI" id="CHEBI:59789"/>
        <dbReference type="ChEBI" id="CHEBI:74890"/>
        <dbReference type="ChEBI" id="CHEBI:146234"/>
        <dbReference type="EC" id="2.5.1.157"/>
    </reaction>
</comment>
<feature type="region of interest" description="Disordered" evidence="7">
    <location>
        <begin position="1"/>
        <end position="37"/>
    </location>
</feature>
<dbReference type="InterPro" id="IPR022968">
    <property type="entry name" value="Tsr3-like"/>
</dbReference>
<dbReference type="GO" id="GO:0005777">
    <property type="term" value="C:peroxisome"/>
    <property type="evidence" value="ECO:0007669"/>
    <property type="project" value="EnsemblFungi"/>
</dbReference>
<feature type="compositionally biased region" description="Basic residues" evidence="7">
    <location>
        <begin position="21"/>
        <end position="32"/>
    </location>
</feature>
<dbReference type="Proteomes" id="UP000001996">
    <property type="component" value="Unassembled WGS sequence"/>
</dbReference>
<keyword evidence="2 6" id="KW-0690">Ribosome biogenesis</keyword>
<reference evidence="10 11" key="1">
    <citation type="journal article" date="2009" name="Nature">
        <title>Evolution of pathogenicity and sexual reproduction in eight Candida genomes.</title>
        <authorList>
            <person name="Butler G."/>
            <person name="Rasmussen M.D."/>
            <person name="Lin M.F."/>
            <person name="Santos M.A."/>
            <person name="Sakthikumar S."/>
            <person name="Munro C.A."/>
            <person name="Rheinbay E."/>
            <person name="Grabherr M."/>
            <person name="Forche A."/>
            <person name="Reedy J.L."/>
            <person name="Agrafioti I."/>
            <person name="Arnaud M.B."/>
            <person name="Bates S."/>
            <person name="Brown A.J."/>
            <person name="Brunke S."/>
            <person name="Costanzo M.C."/>
            <person name="Fitzpatrick D.A."/>
            <person name="de Groot P.W."/>
            <person name="Harris D."/>
            <person name="Hoyer L.L."/>
            <person name="Hube B."/>
            <person name="Klis F.M."/>
            <person name="Kodira C."/>
            <person name="Lennard N."/>
            <person name="Logue M.E."/>
            <person name="Martin R."/>
            <person name="Neiman A.M."/>
            <person name="Nikolaou E."/>
            <person name="Quail M.A."/>
            <person name="Quinn J."/>
            <person name="Santos M.C."/>
            <person name="Schmitzberger F.F."/>
            <person name="Sherlock G."/>
            <person name="Shah P."/>
            <person name="Silverstein K.A."/>
            <person name="Skrzypek M.S."/>
            <person name="Soll D."/>
            <person name="Staggs R."/>
            <person name="Stansfield I."/>
            <person name="Stumpf M.P."/>
            <person name="Sudbery P.E."/>
            <person name="Srikantha T."/>
            <person name="Zeng Q."/>
            <person name="Berman J."/>
            <person name="Berriman M."/>
            <person name="Heitman J."/>
            <person name="Gow N.A."/>
            <person name="Lorenz M.C."/>
            <person name="Birren B.W."/>
            <person name="Kellis M."/>
            <person name="Cuomo C.A."/>
        </authorList>
    </citation>
    <scope>NUCLEOTIDE SEQUENCE [LARGE SCALE GENOMIC DNA]</scope>
    <source>
        <strain evidence="11">ATCC 11503 / BCRC 21390 / CBS 2605 / JCM 1781 / NBRC 1676 / NRRL YB-4239</strain>
    </source>
</reference>
<dbReference type="InterPro" id="IPR007177">
    <property type="entry name" value="Tsr3_C"/>
</dbReference>
<dbReference type="Pfam" id="PF04034">
    <property type="entry name" value="Ribo_biogen_C"/>
    <property type="match status" value="1"/>
</dbReference>
<dbReference type="GO" id="GO:0030490">
    <property type="term" value="P:maturation of SSU-rRNA"/>
    <property type="evidence" value="ECO:0007669"/>
    <property type="project" value="EnsemblFungi"/>
</dbReference>
<comment type="function">
    <text evidence="6">Aminocarboxypropyltransferase that catalyzes the aminocarboxypropyl transfer on pseudouridine at position 1191 (Psi1191) in 18S rRNA. It constitutes the last step in biosynthesis of the hypermodified N1-methyl-N3-(3-amino-3-carboxypropyl) pseudouridine (m1acp3-Psi) conserved in eukaryotic 18S rRNA.</text>
</comment>
<organism evidence="10 11">
    <name type="scientific">Lodderomyces elongisporus (strain ATCC 11503 / CBS 2605 / JCM 1781 / NBRC 1676 / NRRL YB-4239)</name>
    <name type="common">Yeast</name>
    <name type="synonym">Saccharomyces elongisporus</name>
    <dbReference type="NCBI Taxonomy" id="379508"/>
    <lineage>
        <taxon>Eukaryota</taxon>
        <taxon>Fungi</taxon>
        <taxon>Dikarya</taxon>
        <taxon>Ascomycota</taxon>
        <taxon>Saccharomycotina</taxon>
        <taxon>Pichiomycetes</taxon>
        <taxon>Debaryomycetaceae</taxon>
        <taxon>Candida/Lodderomyces clade</taxon>
        <taxon>Lodderomyces</taxon>
    </lineage>
</organism>
<feature type="domain" description="RNase L inhibitor RLI-like possible metal-binding" evidence="9">
    <location>
        <begin position="62"/>
        <end position="96"/>
    </location>
</feature>
<evidence type="ECO:0000256" key="3">
    <source>
        <dbReference type="ARBA" id="ARBA00022552"/>
    </source>
</evidence>
<evidence type="ECO:0000313" key="10">
    <source>
        <dbReference type="EMBL" id="EDK42919.1"/>
    </source>
</evidence>
<dbReference type="GO" id="GO:1904047">
    <property type="term" value="F:S-adenosyl-L-methionine binding"/>
    <property type="evidence" value="ECO:0007669"/>
    <property type="project" value="UniProtKB-UniRule"/>
</dbReference>
<sequence>MGKGKNKSSEDRNTSSSRTSNGHKSKQHHIRKGRQELGSSSIVLDASNGSNLSSLSSRKFPTKLAMWDFDHCDPKRCSGKKLERLGLIKNLRVGQKFQGIVVSPNGKSTVCPDDLEIVESHGAAVVECSWARLDEIPFGKIGGKHERLLPYLVAANPVNYGRPWKLNCVEALAACFAIVGHMDWAELLLENFSWGLTFLKINKELLTVYQKCTYSESILKAQDEWLKKIEKEAKDRKERAKNEDVWMLGNVNRKGVQSDNDNDDEELEIEEDKEEEEEDDDELEVEESEVEYDNLGNIIKRKQGNDQLADNHFNDEDDDDEEEDEEEEESEVEYDKLGNIIEKKRNGTPKSLLLPTNSNTEEEEEVEEEVQYDKLGNIVQLTKGVKALNV</sequence>
<dbReference type="GO" id="GO:0106388">
    <property type="term" value="F:rRNA small subunit aminocarboxypropyltransferase activity"/>
    <property type="evidence" value="ECO:0007669"/>
    <property type="project" value="UniProtKB-EC"/>
</dbReference>
<dbReference type="GO" id="GO:0000455">
    <property type="term" value="P:enzyme-directed rRNA pseudouridine synthesis"/>
    <property type="evidence" value="ECO:0007669"/>
    <property type="project" value="UniProtKB-UniRule"/>
</dbReference>
<feature type="compositionally biased region" description="Basic and acidic residues" evidence="7">
    <location>
        <begin position="333"/>
        <end position="345"/>
    </location>
</feature>
<feature type="binding site" evidence="6">
    <location>
        <position position="78"/>
    </location>
    <ligand>
        <name>S-adenosyl-L-methionine</name>
        <dbReference type="ChEBI" id="CHEBI:59789"/>
    </ligand>
</feature>
<feature type="compositionally biased region" description="Acidic residues" evidence="7">
    <location>
        <begin position="260"/>
        <end position="292"/>
    </location>
</feature>
<dbReference type="OrthoDB" id="10262062at2759"/>
<protein>
    <recommendedName>
        <fullName evidence="6">18S rRNA aminocarboxypropyltransferase</fullName>
        <ecNumber evidence="6">2.5.1.157</ecNumber>
    </recommendedName>
</protein>
<dbReference type="GO" id="GO:0005634">
    <property type="term" value="C:nucleus"/>
    <property type="evidence" value="ECO:0007669"/>
    <property type="project" value="UniProtKB-SubCell"/>
</dbReference>
<dbReference type="NCBIfam" id="NF002621">
    <property type="entry name" value="PRK02287.1"/>
    <property type="match status" value="1"/>
</dbReference>
<evidence type="ECO:0000259" key="9">
    <source>
        <dbReference type="Pfam" id="PF04068"/>
    </source>
</evidence>
<accession>A5DUR1</accession>
<dbReference type="AlphaFoldDB" id="A5DUR1"/>
<dbReference type="InParanoid" id="A5DUR1"/>
<dbReference type="EC" id="2.5.1.157" evidence="6"/>
<comment type="similarity">
    <text evidence="6">Belongs to the TDD superfamily. TSR3 family.</text>
</comment>
<feature type="binding site" evidence="6">
    <location>
        <position position="126"/>
    </location>
    <ligand>
        <name>S-adenosyl-L-methionine</name>
        <dbReference type="ChEBI" id="CHEBI:59789"/>
    </ligand>
</feature>
<evidence type="ECO:0000256" key="7">
    <source>
        <dbReference type="SAM" id="MobiDB-lite"/>
    </source>
</evidence>
<gene>
    <name evidence="6" type="primary">TSR3</name>
    <name evidence="10" type="ORF">LELG_01097</name>
</gene>
<dbReference type="STRING" id="379508.A5DUR1"/>
<name>A5DUR1_LODEL</name>
<proteinExistence type="inferred from homology"/>
<evidence type="ECO:0000313" key="11">
    <source>
        <dbReference type="Proteomes" id="UP000001996"/>
    </source>
</evidence>
<dbReference type="KEGG" id="lel:PVL30_001062"/>
<feature type="compositionally biased region" description="Acidic residues" evidence="7">
    <location>
        <begin position="315"/>
        <end position="332"/>
    </location>
</feature>
<evidence type="ECO:0000256" key="4">
    <source>
        <dbReference type="ARBA" id="ARBA00022679"/>
    </source>
</evidence>
<dbReference type="InterPro" id="IPR007209">
    <property type="entry name" value="RNaseL-inhib-like_metal-bd_dom"/>
</dbReference>
<dbReference type="PANTHER" id="PTHR20426">
    <property type="entry name" value="RIBOSOME BIOGENESIS PROTEIN TSR3 HOMOLOG"/>
    <property type="match status" value="1"/>
</dbReference>
<dbReference type="HAMAP" id="MF_01116">
    <property type="entry name" value="TSR3"/>
    <property type="match status" value="1"/>
</dbReference>
<comment type="subcellular location">
    <subcellularLocation>
        <location evidence="6">Cytoplasm</location>
    </subcellularLocation>
    <subcellularLocation>
        <location evidence="6">Nucleus</location>
    </subcellularLocation>
</comment>
<dbReference type="eggNOG" id="KOG3154">
    <property type="taxonomic scope" value="Eukaryota"/>
</dbReference>
<feature type="binding site" evidence="6">
    <location>
        <position position="149"/>
    </location>
    <ligand>
        <name>S-adenosyl-L-methionine</name>
        <dbReference type="ChEBI" id="CHEBI:59789"/>
    </ligand>
</feature>
<keyword evidence="5 6" id="KW-0949">S-adenosyl-L-methionine</keyword>
<evidence type="ECO:0000259" key="8">
    <source>
        <dbReference type="Pfam" id="PF04034"/>
    </source>
</evidence>
<dbReference type="OMA" id="HHIRKGR"/>
<dbReference type="FunCoup" id="A5DUR1">
    <property type="interactions" value="781"/>
</dbReference>
<dbReference type="PANTHER" id="PTHR20426:SF0">
    <property type="entry name" value="18S RRNA AMINOCARBOXYPROPYLTRANSFERASE"/>
    <property type="match status" value="1"/>
</dbReference>
<comment type="catalytic activity">
    <reaction evidence="6">
        <text>N(1)-methylpseudouridine(1191) in yeast 18S rRNA + S-adenosyl-L-methionine = N(1)-methyl-N(3)-[(3S)-3-amino-3-carboxypropyl]pseudouridine(1191) in yeast 18S rRNA + S-methyl-5'-thioadenosine + H(+)</text>
        <dbReference type="Rhea" id="RHEA:63300"/>
        <dbReference type="Rhea" id="RHEA-COMP:13852"/>
        <dbReference type="Rhea" id="RHEA-COMP:16309"/>
        <dbReference type="ChEBI" id="CHEBI:15378"/>
        <dbReference type="ChEBI" id="CHEBI:17509"/>
        <dbReference type="ChEBI" id="CHEBI:59789"/>
        <dbReference type="ChEBI" id="CHEBI:74890"/>
        <dbReference type="ChEBI" id="CHEBI:146234"/>
    </reaction>
</comment>
<keyword evidence="1 6" id="KW-0963">Cytoplasm</keyword>
<feature type="domain" description="16S/18S rRNA aminocarboxypropyltransferase Tsr3 C-terminal" evidence="8">
    <location>
        <begin position="100"/>
        <end position="226"/>
    </location>
</feature>
<keyword evidence="11" id="KW-1185">Reference proteome</keyword>
<feature type="region of interest" description="Disordered" evidence="7">
    <location>
        <begin position="251"/>
        <end position="368"/>
    </location>
</feature>
<evidence type="ECO:0000256" key="6">
    <source>
        <dbReference type="HAMAP-Rule" id="MF_03146"/>
    </source>
</evidence>
<keyword evidence="4 6" id="KW-0808">Transferase</keyword>
<evidence type="ECO:0000256" key="2">
    <source>
        <dbReference type="ARBA" id="ARBA00022517"/>
    </source>
</evidence>
<keyword evidence="3 6" id="KW-0698">rRNA processing</keyword>
<dbReference type="GeneID" id="5235106"/>